<dbReference type="PANTHER" id="PTHR45011:SF1">
    <property type="entry name" value="DAP3-BINDING CELL DEATH ENHANCER 1"/>
    <property type="match status" value="1"/>
</dbReference>
<dbReference type="AlphaFoldDB" id="A0A0K0G2S9"/>
<sequence>MATQRIAATNVFRHGHRLIVPPSSDSQSQDECSLQNNRVVINFSNAKFPNTCLGGNLTIIKNPPFYVGDILKGVGVSNGALNTPQILGLFGTKKVIDGEIKDSTIKSIGYNTVPTTENCTTKSTKDVSCQTKSTEKVLTNEDFNVSDITKYKDIEDGKDNDVNDKAVELFNKEHHYEAVQIFYAASRRGNNNALYNLAQCLFEGKGIPVNKEKAVEIWEKLSERNHPDSCYQLAVCLINGIGITQNRNRGIEEMEKASSFKHPEATYFLAVKNMKSPDFDEELLKCQMSLLIAASPKYENKFKQFLGYKDFPERVGIVVRQILSNIDREYNRCFQSLFIKFPF</sequence>
<protein>
    <submittedName>
        <fullName evidence="2">Sel1 repeat family protein</fullName>
    </submittedName>
</protein>
<keyword evidence="1" id="KW-1185">Reference proteome</keyword>
<evidence type="ECO:0000313" key="1">
    <source>
        <dbReference type="Proteomes" id="UP000035680"/>
    </source>
</evidence>
<reference evidence="2" key="2">
    <citation type="submission" date="2015-08" db="UniProtKB">
        <authorList>
            <consortium name="WormBaseParasite"/>
        </authorList>
    </citation>
    <scope>IDENTIFICATION</scope>
</reference>
<evidence type="ECO:0000313" key="2">
    <source>
        <dbReference type="WBParaSite" id="SVE_1902900.1"/>
    </source>
</evidence>
<name>A0A0K0G2S9_STRVS</name>
<dbReference type="SUPFAM" id="SSF81901">
    <property type="entry name" value="HCP-like"/>
    <property type="match status" value="1"/>
</dbReference>
<dbReference type="InterPro" id="IPR052748">
    <property type="entry name" value="ISR_Activator"/>
</dbReference>
<reference evidence="1" key="1">
    <citation type="submission" date="2014-07" db="EMBL/GenBank/DDBJ databases">
        <authorList>
            <person name="Martin A.A"/>
            <person name="De Silva N."/>
        </authorList>
    </citation>
    <scope>NUCLEOTIDE SEQUENCE</scope>
</reference>
<dbReference type="WBParaSite" id="SVE_1902900.1">
    <property type="protein sequence ID" value="SVE_1902900.1"/>
    <property type="gene ID" value="SVE_1902900"/>
</dbReference>
<dbReference type="Pfam" id="PF08238">
    <property type="entry name" value="Sel1"/>
    <property type="match status" value="2"/>
</dbReference>
<dbReference type="SMART" id="SM00671">
    <property type="entry name" value="SEL1"/>
    <property type="match status" value="2"/>
</dbReference>
<dbReference type="STRING" id="75913.A0A0K0G2S9"/>
<proteinExistence type="predicted"/>
<organism evidence="1 2">
    <name type="scientific">Strongyloides venezuelensis</name>
    <name type="common">Threadworm</name>
    <dbReference type="NCBI Taxonomy" id="75913"/>
    <lineage>
        <taxon>Eukaryota</taxon>
        <taxon>Metazoa</taxon>
        <taxon>Ecdysozoa</taxon>
        <taxon>Nematoda</taxon>
        <taxon>Chromadorea</taxon>
        <taxon>Rhabditida</taxon>
        <taxon>Tylenchina</taxon>
        <taxon>Panagrolaimomorpha</taxon>
        <taxon>Strongyloidoidea</taxon>
        <taxon>Strongyloididae</taxon>
        <taxon>Strongyloides</taxon>
    </lineage>
</organism>
<accession>A0A0K0G2S9</accession>
<dbReference type="Proteomes" id="UP000035680">
    <property type="component" value="Unassembled WGS sequence"/>
</dbReference>
<dbReference type="Gene3D" id="1.25.40.10">
    <property type="entry name" value="Tetratricopeptide repeat domain"/>
    <property type="match status" value="1"/>
</dbReference>
<dbReference type="PANTHER" id="PTHR45011">
    <property type="entry name" value="DAP3-BINDING CELL DEATH ENHANCER 1"/>
    <property type="match status" value="1"/>
</dbReference>
<dbReference type="InterPro" id="IPR006597">
    <property type="entry name" value="Sel1-like"/>
</dbReference>
<dbReference type="InterPro" id="IPR011990">
    <property type="entry name" value="TPR-like_helical_dom_sf"/>
</dbReference>